<dbReference type="CDD" id="cd16936">
    <property type="entry name" value="HATPase_RsbW-like"/>
    <property type="match status" value="1"/>
</dbReference>
<dbReference type="AlphaFoldDB" id="A0AB39N445"/>
<name>A0AB39N445_9ACTN</name>
<keyword evidence="3" id="KW-0547">Nucleotide-binding</keyword>
<feature type="domain" description="Histidine kinase/HSP90-like ATPase" evidence="2">
    <location>
        <begin position="33"/>
        <end position="137"/>
    </location>
</feature>
<dbReference type="Pfam" id="PF13581">
    <property type="entry name" value="HATPase_c_2"/>
    <property type="match status" value="1"/>
</dbReference>
<dbReference type="EMBL" id="CP163432">
    <property type="protein sequence ID" value="XDQ12138.1"/>
    <property type="molecule type" value="Genomic_DNA"/>
</dbReference>
<dbReference type="GO" id="GO:0005524">
    <property type="term" value="F:ATP binding"/>
    <property type="evidence" value="ECO:0007669"/>
    <property type="project" value="UniProtKB-KW"/>
</dbReference>
<dbReference type="GO" id="GO:0004674">
    <property type="term" value="F:protein serine/threonine kinase activity"/>
    <property type="evidence" value="ECO:0007669"/>
    <property type="project" value="UniProtKB-KW"/>
</dbReference>
<keyword evidence="1" id="KW-0723">Serine/threonine-protein kinase</keyword>
<protein>
    <submittedName>
        <fullName evidence="3">ATP-binding protein</fullName>
    </submittedName>
</protein>
<dbReference type="InterPro" id="IPR003594">
    <property type="entry name" value="HATPase_dom"/>
</dbReference>
<proteinExistence type="predicted"/>
<organism evidence="3">
    <name type="scientific">Streptomyces sp. R11</name>
    <dbReference type="NCBI Taxonomy" id="3238625"/>
    <lineage>
        <taxon>Bacteria</taxon>
        <taxon>Bacillati</taxon>
        <taxon>Actinomycetota</taxon>
        <taxon>Actinomycetes</taxon>
        <taxon>Kitasatosporales</taxon>
        <taxon>Streptomycetaceae</taxon>
        <taxon>Streptomyces</taxon>
    </lineage>
</organism>
<evidence type="ECO:0000259" key="2">
    <source>
        <dbReference type="Pfam" id="PF13581"/>
    </source>
</evidence>
<reference evidence="3" key="1">
    <citation type="submission" date="2024-07" db="EMBL/GenBank/DDBJ databases">
        <authorList>
            <person name="Yu S.T."/>
        </authorList>
    </citation>
    <scope>NUCLEOTIDE SEQUENCE</scope>
    <source>
        <strain evidence="3">R11</strain>
    </source>
</reference>
<dbReference type="PANTHER" id="PTHR35526">
    <property type="entry name" value="ANTI-SIGMA-F FACTOR RSBW-RELATED"/>
    <property type="match status" value="1"/>
</dbReference>
<dbReference type="PANTHER" id="PTHR35526:SF3">
    <property type="entry name" value="ANTI-SIGMA-F FACTOR RSBW"/>
    <property type="match status" value="1"/>
</dbReference>
<gene>
    <name evidence="3" type="ORF">AB5J55_22060</name>
</gene>
<accession>A0AB39N445</accession>
<dbReference type="RefSeq" id="WP_369272326.1">
    <property type="nucleotide sequence ID" value="NZ_CP163432.1"/>
</dbReference>
<evidence type="ECO:0000256" key="1">
    <source>
        <dbReference type="ARBA" id="ARBA00022527"/>
    </source>
</evidence>
<dbReference type="InterPro" id="IPR036890">
    <property type="entry name" value="HATPase_C_sf"/>
</dbReference>
<keyword evidence="1" id="KW-0808">Transferase</keyword>
<dbReference type="Gene3D" id="3.30.565.10">
    <property type="entry name" value="Histidine kinase-like ATPase, C-terminal domain"/>
    <property type="match status" value="1"/>
</dbReference>
<keyword evidence="1" id="KW-0418">Kinase</keyword>
<dbReference type="SUPFAM" id="SSF55874">
    <property type="entry name" value="ATPase domain of HSP90 chaperone/DNA topoisomerase II/histidine kinase"/>
    <property type="match status" value="1"/>
</dbReference>
<keyword evidence="3" id="KW-0067">ATP-binding</keyword>
<sequence>MRAHKGGARKHTARAEYLLPCTVASAGRARRLTSAFLTRTHSRIAAVGAEQVADATLIASELVANAVRHGRTGCRLRLQVGAGRVTVEVHDDAPGRPRARAGHVDDESGRGLAIVQALTERFDVAVPVTGGKTVRAVLAV</sequence>
<dbReference type="InterPro" id="IPR050267">
    <property type="entry name" value="Anti-sigma-factor_SerPK"/>
</dbReference>
<evidence type="ECO:0000313" key="3">
    <source>
        <dbReference type="EMBL" id="XDQ12138.1"/>
    </source>
</evidence>